<feature type="transmembrane region" description="Helical" evidence="1">
    <location>
        <begin position="38"/>
        <end position="64"/>
    </location>
</feature>
<protein>
    <submittedName>
        <fullName evidence="2">Uncharacterized protein</fullName>
    </submittedName>
</protein>
<evidence type="ECO:0000313" key="2">
    <source>
        <dbReference type="EMBL" id="CAL8068420.1"/>
    </source>
</evidence>
<feature type="transmembrane region" description="Helical" evidence="1">
    <location>
        <begin position="359"/>
        <end position="381"/>
    </location>
</feature>
<sequence length="390" mass="44861">MIPFAAQFDSLKFSVILGTHEGHNGHSWKGLISPFGSLVWVTVLLAMFLLSRFFGMFSVVSIFLEKGHTSTKSLRREAACNLILLWLFCSFLIRNFYTSQMYSHLTKFPDPTNLPKSIKELFYNKTMPILCEPHVEGRSLMHIESVNQGKNISSLQLDPSFSTFKKLRVIRTQHRVLQFLSDVSDSRDIPCEAFPNGSRLFRKNREDVKCKTSDRFALMSYSIGAKEAYSIRFLLPLFELLGNRQIYNMVNDLSFMTNSLMWFGTKLFYWEQVQLQIGYLVDSGIYNWLVVNYDIKKQANILKNLMKDVGLGKGMNFYAFSLQKVKQNRNTVGKTGLAKTENLFGTRYAAVELRQLQNVFTLCFLLITGCIVYFICELVLISHIHLGLLE</sequence>
<dbReference type="EMBL" id="CAXLJM020000001">
    <property type="protein sequence ID" value="CAL8068420.1"/>
    <property type="molecule type" value="Genomic_DNA"/>
</dbReference>
<evidence type="ECO:0000256" key="1">
    <source>
        <dbReference type="SAM" id="Phobius"/>
    </source>
</evidence>
<gene>
    <name evidence="2" type="ORF">ODALV1_LOCUS263</name>
</gene>
<keyword evidence="3" id="KW-1185">Reference proteome</keyword>
<keyword evidence="1" id="KW-0472">Membrane</keyword>
<reference evidence="2 3" key="1">
    <citation type="submission" date="2024-08" db="EMBL/GenBank/DDBJ databases">
        <authorList>
            <person name="Cucini C."/>
            <person name="Frati F."/>
        </authorList>
    </citation>
    <scope>NUCLEOTIDE SEQUENCE [LARGE SCALE GENOMIC DNA]</scope>
</reference>
<dbReference type="Proteomes" id="UP001642540">
    <property type="component" value="Unassembled WGS sequence"/>
</dbReference>
<feature type="transmembrane region" description="Helical" evidence="1">
    <location>
        <begin position="76"/>
        <end position="97"/>
    </location>
</feature>
<keyword evidence="1" id="KW-0812">Transmembrane</keyword>
<comment type="caution">
    <text evidence="2">The sequence shown here is derived from an EMBL/GenBank/DDBJ whole genome shotgun (WGS) entry which is preliminary data.</text>
</comment>
<accession>A0ABP1PI55</accession>
<proteinExistence type="predicted"/>
<evidence type="ECO:0000313" key="3">
    <source>
        <dbReference type="Proteomes" id="UP001642540"/>
    </source>
</evidence>
<organism evidence="2 3">
    <name type="scientific">Orchesella dallaii</name>
    <dbReference type="NCBI Taxonomy" id="48710"/>
    <lineage>
        <taxon>Eukaryota</taxon>
        <taxon>Metazoa</taxon>
        <taxon>Ecdysozoa</taxon>
        <taxon>Arthropoda</taxon>
        <taxon>Hexapoda</taxon>
        <taxon>Collembola</taxon>
        <taxon>Entomobryomorpha</taxon>
        <taxon>Entomobryoidea</taxon>
        <taxon>Orchesellidae</taxon>
        <taxon>Orchesellinae</taxon>
        <taxon>Orchesella</taxon>
    </lineage>
</organism>
<name>A0ABP1PI55_9HEXA</name>
<keyword evidence="1" id="KW-1133">Transmembrane helix</keyword>